<dbReference type="InterPro" id="IPR025110">
    <property type="entry name" value="AMP-bd_C"/>
</dbReference>
<sequence length="557" mass="60885">MTIERPWLAQYPAGVPADIDVDEFPSIPAVLEQSIRQFGDRPAFSSMGKVLTYAEVDALSRRFAAYLLGELKLKKGDRVAIMMPNCLQYPIATFGILRAGLTVVNVNPMYTPRELRHQMVDSGASVILVLDNFAKTVQDVLADAQIRQVITTGLGDMLGFPKGAIVNFVLRNVKKMVPDFDIPSAVRFRAALDAGERHALPEVAITHDDIAFLQYTGGTTGVAKGAMLTHRNLVANMQQASAWIGTNVRLGEEVIVTALPLYHIFALTANGLVFMKYGAKNILITNPRDMPGFVKELKREPFTAITGVNTLFNGLLNTPGFDTIDFSKLHLTLGGGMAVQRAVAERWKKVTGVTLVEAYGLTETSPAACINPMNLADYNGAIGLPVPSTDVCVKDEDGRQLPAGEVGELCVKGPQVMKGYWNRPEETAAAIDGDGWLHTGDMAKMDDQGFFYIVDRKKDMILVSGFNVYPNEIEDVIAMMPGVLEVAAVGVPDERSGEAVKLVIVRKDPSLTAEQVKAHARENLTGYKQPRIVEFRDELPKTNVGKILRRALRDETA</sequence>
<comment type="subcellular location">
    <subcellularLocation>
        <location evidence="1">Membrane</location>
        <topology evidence="1">Peripheral membrane protein</topology>
    </subcellularLocation>
</comment>
<dbReference type="CDD" id="cd05936">
    <property type="entry name" value="FC-FACS_FadD_like"/>
    <property type="match status" value="1"/>
</dbReference>
<feature type="domain" description="AMP-binding enzyme C-terminal" evidence="9">
    <location>
        <begin position="472"/>
        <end position="546"/>
    </location>
</feature>
<evidence type="ECO:0000256" key="4">
    <source>
        <dbReference type="ARBA" id="ARBA00023136"/>
    </source>
</evidence>
<dbReference type="Proteomes" id="UP001156873">
    <property type="component" value="Unassembled WGS sequence"/>
</dbReference>
<dbReference type="PROSITE" id="PS00455">
    <property type="entry name" value="AMP_BINDING"/>
    <property type="match status" value="1"/>
</dbReference>
<dbReference type="InterPro" id="IPR020845">
    <property type="entry name" value="AMP-binding_CS"/>
</dbReference>
<evidence type="ECO:0000256" key="2">
    <source>
        <dbReference type="ARBA" id="ARBA00005005"/>
    </source>
</evidence>
<dbReference type="InterPro" id="IPR042099">
    <property type="entry name" value="ANL_N_sf"/>
</dbReference>
<dbReference type="GO" id="GO:0016874">
    <property type="term" value="F:ligase activity"/>
    <property type="evidence" value="ECO:0007669"/>
    <property type="project" value="UniProtKB-KW"/>
</dbReference>
<name>A0ABT6JT02_9GAMM</name>
<keyword evidence="11" id="KW-1185">Reference proteome</keyword>
<dbReference type="Gene3D" id="3.40.50.12780">
    <property type="entry name" value="N-terminal domain of ligase-like"/>
    <property type="match status" value="1"/>
</dbReference>
<evidence type="ECO:0000256" key="3">
    <source>
        <dbReference type="ARBA" id="ARBA00022598"/>
    </source>
</evidence>
<keyword evidence="3 10" id="KW-0436">Ligase</keyword>
<reference evidence="10 11" key="1">
    <citation type="submission" date="2023-04" db="EMBL/GenBank/DDBJ databases">
        <title>Luteimonas sp. M1R5S59.</title>
        <authorList>
            <person name="Sun J.-Q."/>
        </authorList>
    </citation>
    <scope>NUCLEOTIDE SEQUENCE [LARGE SCALE GENOMIC DNA]</scope>
    <source>
        <strain evidence="10 11">M1R5S59</strain>
    </source>
</reference>
<proteinExistence type="predicted"/>
<evidence type="ECO:0000256" key="6">
    <source>
        <dbReference type="ARBA" id="ARBA00039545"/>
    </source>
</evidence>
<dbReference type="InterPro" id="IPR050237">
    <property type="entry name" value="ATP-dep_AMP-bd_enzyme"/>
</dbReference>
<evidence type="ECO:0000259" key="9">
    <source>
        <dbReference type="Pfam" id="PF13193"/>
    </source>
</evidence>
<feature type="domain" description="AMP-dependent synthetase/ligase" evidence="8">
    <location>
        <begin position="31"/>
        <end position="421"/>
    </location>
</feature>
<dbReference type="InterPro" id="IPR000873">
    <property type="entry name" value="AMP-dep_synth/lig_dom"/>
</dbReference>
<evidence type="ECO:0000259" key="8">
    <source>
        <dbReference type="Pfam" id="PF00501"/>
    </source>
</evidence>
<protein>
    <recommendedName>
        <fullName evidence="6">Long-chain-fatty-acid--CoA ligase</fullName>
        <ecNumber evidence="5">6.2.1.3</ecNumber>
    </recommendedName>
    <alternativeName>
        <fullName evidence="7">Long-chain acyl-CoA synthetase</fullName>
    </alternativeName>
</protein>
<dbReference type="EC" id="6.2.1.3" evidence="5"/>
<dbReference type="Gene3D" id="3.30.300.30">
    <property type="match status" value="1"/>
</dbReference>
<dbReference type="InterPro" id="IPR045851">
    <property type="entry name" value="AMP-bd_C_sf"/>
</dbReference>
<dbReference type="PANTHER" id="PTHR43767:SF8">
    <property type="entry name" value="LONG-CHAIN-FATTY-ACID--COA LIGASE"/>
    <property type="match status" value="1"/>
</dbReference>
<dbReference type="PANTHER" id="PTHR43767">
    <property type="entry name" value="LONG-CHAIN-FATTY-ACID--COA LIGASE"/>
    <property type="match status" value="1"/>
</dbReference>
<dbReference type="NCBIfam" id="NF006442">
    <property type="entry name" value="PRK08751.1"/>
    <property type="match status" value="1"/>
</dbReference>
<dbReference type="EMBL" id="JARXRO010000014">
    <property type="protein sequence ID" value="MDH5833729.1"/>
    <property type="molecule type" value="Genomic_DNA"/>
</dbReference>
<dbReference type="RefSeq" id="WP_280578028.1">
    <property type="nucleotide sequence ID" value="NZ_JARXRO010000014.1"/>
</dbReference>
<evidence type="ECO:0000256" key="7">
    <source>
        <dbReference type="ARBA" id="ARBA00042773"/>
    </source>
</evidence>
<evidence type="ECO:0000313" key="11">
    <source>
        <dbReference type="Proteomes" id="UP001156873"/>
    </source>
</evidence>
<evidence type="ECO:0000256" key="5">
    <source>
        <dbReference type="ARBA" id="ARBA00026121"/>
    </source>
</evidence>
<dbReference type="NCBIfam" id="NF005463">
    <property type="entry name" value="PRK07059.1"/>
    <property type="match status" value="1"/>
</dbReference>
<comment type="caution">
    <text evidence="10">The sequence shown here is derived from an EMBL/GenBank/DDBJ whole genome shotgun (WGS) entry which is preliminary data.</text>
</comment>
<dbReference type="Pfam" id="PF00501">
    <property type="entry name" value="AMP-binding"/>
    <property type="match status" value="1"/>
</dbReference>
<evidence type="ECO:0000256" key="1">
    <source>
        <dbReference type="ARBA" id="ARBA00004170"/>
    </source>
</evidence>
<accession>A0ABT6JT02</accession>
<comment type="pathway">
    <text evidence="2">Lipid metabolism; fatty acid beta-oxidation.</text>
</comment>
<dbReference type="Pfam" id="PF13193">
    <property type="entry name" value="AMP-binding_C"/>
    <property type="match status" value="1"/>
</dbReference>
<organism evidence="10 11">
    <name type="scientific">Luteimonas kalidii</name>
    <dbReference type="NCBI Taxonomy" id="3042025"/>
    <lineage>
        <taxon>Bacteria</taxon>
        <taxon>Pseudomonadati</taxon>
        <taxon>Pseudomonadota</taxon>
        <taxon>Gammaproteobacteria</taxon>
        <taxon>Lysobacterales</taxon>
        <taxon>Lysobacteraceae</taxon>
        <taxon>Luteimonas</taxon>
    </lineage>
</organism>
<evidence type="ECO:0000313" key="10">
    <source>
        <dbReference type="EMBL" id="MDH5833729.1"/>
    </source>
</evidence>
<gene>
    <name evidence="10" type="ORF">QFW81_07295</name>
</gene>
<dbReference type="SUPFAM" id="SSF56801">
    <property type="entry name" value="Acetyl-CoA synthetase-like"/>
    <property type="match status" value="1"/>
</dbReference>
<keyword evidence="4" id="KW-0472">Membrane</keyword>